<name>A0A1L6ZEB6_BACIA</name>
<reference evidence="2 3" key="1">
    <citation type="submission" date="2016-05" db="EMBL/GenBank/DDBJ databases">
        <title>Complete Genome and Methylome Analysis of Psychrotrophic Bacterial Isolates from Antarctic Lake Untersee.</title>
        <authorList>
            <person name="Fomenkov A."/>
            <person name="Akimov V.N."/>
            <person name="Vasilyeva L.V."/>
            <person name="Andersen D."/>
            <person name="Vincze T."/>
            <person name="Roberts R.J."/>
        </authorList>
    </citation>
    <scope>NUCLEOTIDE SEQUENCE [LARGE SCALE GENOMIC DNA]</scope>
    <source>
        <strain evidence="2 3">U14-5</strain>
    </source>
</reference>
<evidence type="ECO:0000313" key="3">
    <source>
        <dbReference type="Proteomes" id="UP000185426"/>
    </source>
</evidence>
<accession>A0A1L6ZEB6</accession>
<sequence length="65" mass="7528">MFFTYLLAFFGICIGSMIVATGFDDSPFLTRFLFKALGISILALSISFVKFRRKKLQKKRRNRLS</sequence>
<evidence type="ECO:0000256" key="1">
    <source>
        <dbReference type="SAM" id="Phobius"/>
    </source>
</evidence>
<dbReference type="AlphaFoldDB" id="A0A1L6ZEB6"/>
<feature type="transmembrane region" description="Helical" evidence="1">
    <location>
        <begin position="32"/>
        <end position="51"/>
    </location>
</feature>
<evidence type="ECO:0000313" key="2">
    <source>
        <dbReference type="EMBL" id="APT44840.1"/>
    </source>
</evidence>
<keyword evidence="1" id="KW-0812">Transmembrane</keyword>
<dbReference type="Proteomes" id="UP000185426">
    <property type="component" value="Chromosome"/>
</dbReference>
<keyword evidence="1" id="KW-0472">Membrane</keyword>
<protein>
    <submittedName>
        <fullName evidence="2">Uncharacterized protein</fullName>
    </submittedName>
</protein>
<proteinExistence type="predicted"/>
<gene>
    <name evidence="2" type="ORF">BSA145_02185</name>
</gene>
<organism evidence="2 3">
    <name type="scientific">Bacillus safensis</name>
    <dbReference type="NCBI Taxonomy" id="561879"/>
    <lineage>
        <taxon>Bacteria</taxon>
        <taxon>Bacillati</taxon>
        <taxon>Bacillota</taxon>
        <taxon>Bacilli</taxon>
        <taxon>Bacillales</taxon>
        <taxon>Bacillaceae</taxon>
        <taxon>Bacillus</taxon>
    </lineage>
</organism>
<keyword evidence="1" id="KW-1133">Transmembrane helix</keyword>
<dbReference type="EMBL" id="CP015607">
    <property type="protein sequence ID" value="APT44840.1"/>
    <property type="molecule type" value="Genomic_DNA"/>
</dbReference>